<organism evidence="2 3">
    <name type="scientific">Cyclostephanos tholiformis</name>
    <dbReference type="NCBI Taxonomy" id="382380"/>
    <lineage>
        <taxon>Eukaryota</taxon>
        <taxon>Sar</taxon>
        <taxon>Stramenopiles</taxon>
        <taxon>Ochrophyta</taxon>
        <taxon>Bacillariophyta</taxon>
        <taxon>Coscinodiscophyceae</taxon>
        <taxon>Thalassiosirophycidae</taxon>
        <taxon>Stephanodiscales</taxon>
        <taxon>Stephanodiscaceae</taxon>
        <taxon>Cyclostephanos</taxon>
    </lineage>
</organism>
<dbReference type="Gene3D" id="3.40.50.10190">
    <property type="entry name" value="BRCT domain"/>
    <property type="match status" value="1"/>
</dbReference>
<keyword evidence="3" id="KW-1185">Reference proteome</keyword>
<dbReference type="InterPro" id="IPR001357">
    <property type="entry name" value="BRCT_dom"/>
</dbReference>
<name>A0ABD3RVW2_9STRA</name>
<dbReference type="AlphaFoldDB" id="A0ABD3RVW2"/>
<evidence type="ECO:0000259" key="1">
    <source>
        <dbReference type="PROSITE" id="PS50172"/>
    </source>
</evidence>
<dbReference type="Pfam" id="PF00533">
    <property type="entry name" value="BRCT"/>
    <property type="match status" value="1"/>
</dbReference>
<reference evidence="2 3" key="1">
    <citation type="submission" date="2024-10" db="EMBL/GenBank/DDBJ databases">
        <title>Updated reference genomes for cyclostephanoid diatoms.</title>
        <authorList>
            <person name="Roberts W.R."/>
            <person name="Alverson A.J."/>
        </authorList>
    </citation>
    <scope>NUCLEOTIDE SEQUENCE [LARGE SCALE GENOMIC DNA]</scope>
    <source>
        <strain evidence="2 3">AJA228-03</strain>
    </source>
</reference>
<dbReference type="Proteomes" id="UP001530377">
    <property type="component" value="Unassembled WGS sequence"/>
</dbReference>
<dbReference type="EMBL" id="JALLPB020000153">
    <property type="protein sequence ID" value="KAL3816354.1"/>
    <property type="molecule type" value="Genomic_DNA"/>
</dbReference>
<comment type="caution">
    <text evidence="2">The sequence shown here is derived from an EMBL/GenBank/DDBJ whole genome shotgun (WGS) entry which is preliminary data.</text>
</comment>
<evidence type="ECO:0000313" key="3">
    <source>
        <dbReference type="Proteomes" id="UP001530377"/>
    </source>
</evidence>
<dbReference type="PROSITE" id="PS50172">
    <property type="entry name" value="BRCT"/>
    <property type="match status" value="1"/>
</dbReference>
<evidence type="ECO:0000313" key="2">
    <source>
        <dbReference type="EMBL" id="KAL3816354.1"/>
    </source>
</evidence>
<protein>
    <recommendedName>
        <fullName evidence="1">BRCT domain-containing protein</fullName>
    </recommendedName>
</protein>
<accession>A0ABD3RVW2</accession>
<gene>
    <name evidence="2" type="ORF">ACHAXA_011454</name>
</gene>
<feature type="domain" description="BRCT" evidence="1">
    <location>
        <begin position="56"/>
        <end position="126"/>
    </location>
</feature>
<sequence>MHKCTLGLARIGNYQGRYYLLCPNHCSVECGRIWELVSNNAGQQLKFLTPSAVDGDIKGKLKGKHFVATGVFPEVGGGFGLNIERKKLKAIIESFDGRVTSSISAKMEYIIIGNEEPGEKGLEEAR</sequence>
<proteinExistence type="predicted"/>
<dbReference type="InterPro" id="IPR036420">
    <property type="entry name" value="BRCT_dom_sf"/>
</dbReference>